<evidence type="ECO:0000256" key="1">
    <source>
        <dbReference type="SAM" id="MobiDB-lite"/>
    </source>
</evidence>
<dbReference type="AlphaFoldDB" id="R7RVD9"/>
<feature type="compositionally biased region" description="Polar residues" evidence="1">
    <location>
        <begin position="35"/>
        <end position="49"/>
    </location>
</feature>
<feature type="region of interest" description="Disordered" evidence="1">
    <location>
        <begin position="35"/>
        <end position="59"/>
    </location>
</feature>
<evidence type="ECO:0000313" key="2">
    <source>
        <dbReference type="EMBL" id="EIM78941.1"/>
    </source>
</evidence>
<organism evidence="2 3">
    <name type="scientific">Stereum hirsutum (strain FP-91666)</name>
    <name type="common">White-rot fungus</name>
    <dbReference type="NCBI Taxonomy" id="721885"/>
    <lineage>
        <taxon>Eukaryota</taxon>
        <taxon>Fungi</taxon>
        <taxon>Dikarya</taxon>
        <taxon>Basidiomycota</taxon>
        <taxon>Agaricomycotina</taxon>
        <taxon>Agaricomycetes</taxon>
        <taxon>Russulales</taxon>
        <taxon>Stereaceae</taxon>
        <taxon>Stereum</taxon>
    </lineage>
</organism>
<dbReference type="EMBL" id="JH687518">
    <property type="protein sequence ID" value="EIM78941.1"/>
    <property type="molecule type" value="Genomic_DNA"/>
</dbReference>
<name>R7RVD9_STEHR</name>
<proteinExistence type="predicted"/>
<evidence type="ECO:0000313" key="3">
    <source>
        <dbReference type="Proteomes" id="UP000053927"/>
    </source>
</evidence>
<keyword evidence="3" id="KW-1185">Reference proteome</keyword>
<accession>R7RVD9</accession>
<dbReference type="GeneID" id="18802574"/>
<reference evidence="3" key="1">
    <citation type="journal article" date="2012" name="Science">
        <title>The Paleozoic origin of enzymatic lignin decomposition reconstructed from 31 fungal genomes.</title>
        <authorList>
            <person name="Floudas D."/>
            <person name="Binder M."/>
            <person name="Riley R."/>
            <person name="Barry K."/>
            <person name="Blanchette R.A."/>
            <person name="Henrissat B."/>
            <person name="Martinez A.T."/>
            <person name="Otillar R."/>
            <person name="Spatafora J.W."/>
            <person name="Yadav J.S."/>
            <person name="Aerts A."/>
            <person name="Benoit I."/>
            <person name="Boyd A."/>
            <person name="Carlson A."/>
            <person name="Copeland A."/>
            <person name="Coutinho P.M."/>
            <person name="de Vries R.P."/>
            <person name="Ferreira P."/>
            <person name="Findley K."/>
            <person name="Foster B."/>
            <person name="Gaskell J."/>
            <person name="Glotzer D."/>
            <person name="Gorecki P."/>
            <person name="Heitman J."/>
            <person name="Hesse C."/>
            <person name="Hori C."/>
            <person name="Igarashi K."/>
            <person name="Jurgens J.A."/>
            <person name="Kallen N."/>
            <person name="Kersten P."/>
            <person name="Kohler A."/>
            <person name="Kuees U."/>
            <person name="Kumar T.K.A."/>
            <person name="Kuo A."/>
            <person name="LaButti K."/>
            <person name="Larrondo L.F."/>
            <person name="Lindquist E."/>
            <person name="Ling A."/>
            <person name="Lombard V."/>
            <person name="Lucas S."/>
            <person name="Lundell T."/>
            <person name="Martin R."/>
            <person name="McLaughlin D.J."/>
            <person name="Morgenstern I."/>
            <person name="Morin E."/>
            <person name="Murat C."/>
            <person name="Nagy L.G."/>
            <person name="Nolan M."/>
            <person name="Ohm R.A."/>
            <person name="Patyshakuliyeva A."/>
            <person name="Rokas A."/>
            <person name="Ruiz-Duenas F.J."/>
            <person name="Sabat G."/>
            <person name="Salamov A."/>
            <person name="Samejima M."/>
            <person name="Schmutz J."/>
            <person name="Slot J.C."/>
            <person name="St John F."/>
            <person name="Stenlid J."/>
            <person name="Sun H."/>
            <person name="Sun S."/>
            <person name="Syed K."/>
            <person name="Tsang A."/>
            <person name="Wiebenga A."/>
            <person name="Young D."/>
            <person name="Pisabarro A."/>
            <person name="Eastwood D.C."/>
            <person name="Martin F."/>
            <person name="Cullen D."/>
            <person name="Grigoriev I.V."/>
            <person name="Hibbett D.S."/>
        </authorList>
    </citation>
    <scope>NUCLEOTIDE SEQUENCE [LARGE SCALE GENOMIC DNA]</scope>
    <source>
        <strain evidence="3">FP-91666</strain>
    </source>
</reference>
<dbReference type="KEGG" id="shs:STEHIDRAFT_164178"/>
<gene>
    <name evidence="2" type="ORF">STEHIDRAFT_164178</name>
</gene>
<sequence length="59" mass="6622">MNALFSLYTRGALSMLRGLIDRYSANRWLSESRNSTGCQKLSSHNSDACPQQPPALNHR</sequence>
<dbReference type="RefSeq" id="XP_007311961.1">
    <property type="nucleotide sequence ID" value="XM_007311899.1"/>
</dbReference>
<dbReference type="Proteomes" id="UP000053927">
    <property type="component" value="Unassembled WGS sequence"/>
</dbReference>
<protein>
    <submittedName>
        <fullName evidence="2">Uncharacterized protein</fullName>
    </submittedName>
</protein>